<reference evidence="5 6" key="1">
    <citation type="journal article" date="2020" name="Nature">
        <title>Isolation of an archaeon at the prokaryote-eukaryote interface.</title>
        <authorList>
            <person name="Imachi H."/>
            <person name="Nobu M.K."/>
            <person name="Nakahara N."/>
            <person name="Morono Y."/>
            <person name="Ogawara M."/>
            <person name="Takaki Y."/>
            <person name="Takano Y."/>
            <person name="Uematsu K."/>
            <person name="Ikuta T."/>
            <person name="Ito M."/>
            <person name="Matsui Y."/>
            <person name="Miyazaki M."/>
            <person name="Murata K."/>
            <person name="Saito Y."/>
            <person name="Sakai S."/>
            <person name="Song C."/>
            <person name="Tasumi E."/>
            <person name="Yamanaka Y."/>
            <person name="Yamaguchi T."/>
            <person name="Kamagata Y."/>
            <person name="Tamaki H."/>
            <person name="Takai K."/>
        </authorList>
    </citation>
    <scope>NUCLEOTIDE SEQUENCE [LARGE SCALE GENOMIC DNA]</scope>
    <source>
        <strain evidence="5 6">MK-D1</strain>
    </source>
</reference>
<dbReference type="GeneID" id="41329869"/>
<dbReference type="KEGG" id="psyt:DSAG12_01877"/>
<dbReference type="InterPro" id="IPR001296">
    <property type="entry name" value="Glyco_trans_1"/>
</dbReference>
<accession>A0A5B9D9Z7</accession>
<name>A0A5B9D9Z7_9ARCH</name>
<protein>
    <submittedName>
        <fullName evidence="5">Glycosyltransferase</fullName>
        <ecNumber evidence="5">2.4.-.-</ecNumber>
    </submittedName>
</protein>
<dbReference type="SUPFAM" id="SSF53756">
    <property type="entry name" value="UDP-Glycosyltransferase/glycogen phosphorylase"/>
    <property type="match status" value="1"/>
</dbReference>
<evidence type="ECO:0000313" key="6">
    <source>
        <dbReference type="Proteomes" id="UP000321408"/>
    </source>
</evidence>
<dbReference type="AlphaFoldDB" id="A0A5B9D9Z7"/>
<dbReference type="GO" id="GO:0016757">
    <property type="term" value="F:glycosyltransferase activity"/>
    <property type="evidence" value="ECO:0007669"/>
    <property type="project" value="UniProtKB-KW"/>
</dbReference>
<dbReference type="PANTHER" id="PTHR12526">
    <property type="entry name" value="GLYCOSYLTRANSFERASE"/>
    <property type="match status" value="1"/>
</dbReference>
<feature type="domain" description="Glycosyltransferase subfamily 4-like N-terminal" evidence="4">
    <location>
        <begin position="20"/>
        <end position="197"/>
    </location>
</feature>
<dbReference type="Pfam" id="PF13439">
    <property type="entry name" value="Glyco_transf_4"/>
    <property type="match status" value="1"/>
</dbReference>
<proteinExistence type="predicted"/>
<dbReference type="Proteomes" id="UP000321408">
    <property type="component" value="Chromosome"/>
</dbReference>
<organism evidence="5 6">
    <name type="scientific">Promethearchaeum syntrophicum</name>
    <dbReference type="NCBI Taxonomy" id="2594042"/>
    <lineage>
        <taxon>Archaea</taxon>
        <taxon>Promethearchaeati</taxon>
        <taxon>Promethearchaeota</taxon>
        <taxon>Promethearchaeia</taxon>
        <taxon>Promethearchaeales</taxon>
        <taxon>Promethearchaeaceae</taxon>
        <taxon>Promethearchaeum</taxon>
    </lineage>
</organism>
<dbReference type="EC" id="2.4.-.-" evidence="5"/>
<keyword evidence="2 5" id="KW-0808">Transferase</keyword>
<evidence type="ECO:0000256" key="1">
    <source>
        <dbReference type="ARBA" id="ARBA00022676"/>
    </source>
</evidence>
<dbReference type="InterPro" id="IPR028098">
    <property type="entry name" value="Glyco_trans_4-like_N"/>
</dbReference>
<evidence type="ECO:0000256" key="2">
    <source>
        <dbReference type="ARBA" id="ARBA00022679"/>
    </source>
</evidence>
<dbReference type="Pfam" id="PF00534">
    <property type="entry name" value="Glycos_transf_1"/>
    <property type="match status" value="1"/>
</dbReference>
<keyword evidence="6" id="KW-1185">Reference proteome</keyword>
<gene>
    <name evidence="5" type="ORF">DSAG12_01877</name>
</gene>
<dbReference type="OrthoDB" id="132546at2157"/>
<evidence type="ECO:0000259" key="4">
    <source>
        <dbReference type="Pfam" id="PF13439"/>
    </source>
</evidence>
<dbReference type="PANTHER" id="PTHR12526:SF629">
    <property type="entry name" value="TEICHURONIC ACID BIOSYNTHESIS GLYCOSYLTRANSFERASE TUAH-RELATED"/>
    <property type="match status" value="1"/>
</dbReference>
<dbReference type="RefSeq" id="WP_147662937.1">
    <property type="nucleotide sequence ID" value="NZ_CP042905.2"/>
</dbReference>
<evidence type="ECO:0000259" key="3">
    <source>
        <dbReference type="Pfam" id="PF00534"/>
    </source>
</evidence>
<keyword evidence="1 5" id="KW-0328">Glycosyltransferase</keyword>
<sequence length="409" mass="47843">MKILILQETNWMLRGPHQQHHLMERLSAKGHEIRVIDFDFLWQEKKEDHKLFYRNKKYLSTPRISMNSKIQIIQPGMLKLPIFCYLSIPITHFLSIYKEIIRDKPDIIIGFSIINSFIGLILAKIYKIPFCYYLIDHLHKLLPIKLFQSLAKALESYNIRNCNNLFAINQGLLDYAYGLGGDPKKFLLIPGGVDLEKYKILQDSTETRLKLNISEEDTVLMFMGWIYNFSGMKEITDYVVDEQKTIKKIKLLIVGKGDLFNYIQEKKKLLNNKGDILLTGQVPFSDIPKYLHAADYCILPAYKNKIMENIVPIKLYEYLAAGKPVIATKLKGIFKEFGYNNGIIYIDNPLEVFDVVQKIQYKKHEISRSGLEFVKNYDWNIIIPKFENELYKIIGNPINIKKSFKRENQ</sequence>
<dbReference type="Gene3D" id="3.40.50.2000">
    <property type="entry name" value="Glycogen Phosphorylase B"/>
    <property type="match status" value="2"/>
</dbReference>
<reference evidence="5 6" key="2">
    <citation type="journal article" date="2024" name="Int. J. Syst. Evol. Microbiol.">
        <title>Promethearchaeum syntrophicum gen. nov., sp. nov., an anaerobic, obligately syntrophic archaeon, the first isolate of the lineage 'Asgard' archaea, and proposal of the new archaeal phylum Promethearchaeota phyl. nov. and kingdom Promethearchaeati regn. nov.</title>
        <authorList>
            <person name="Imachi H."/>
            <person name="Nobu M.K."/>
            <person name="Kato S."/>
            <person name="Takaki Y."/>
            <person name="Miyazaki M."/>
            <person name="Miyata M."/>
            <person name="Ogawara M."/>
            <person name="Saito Y."/>
            <person name="Sakai S."/>
            <person name="Tahara Y.O."/>
            <person name="Takano Y."/>
            <person name="Tasumi E."/>
            <person name="Uematsu K."/>
            <person name="Yoshimura T."/>
            <person name="Itoh T."/>
            <person name="Ohkuma M."/>
            <person name="Takai K."/>
        </authorList>
    </citation>
    <scope>NUCLEOTIDE SEQUENCE [LARGE SCALE GENOMIC DNA]</scope>
    <source>
        <strain evidence="5 6">MK-D1</strain>
    </source>
</reference>
<feature type="domain" description="Glycosyl transferase family 1" evidence="3">
    <location>
        <begin position="205"/>
        <end position="337"/>
    </location>
</feature>
<dbReference type="EMBL" id="CP042905">
    <property type="protein sequence ID" value="QEE16049.1"/>
    <property type="molecule type" value="Genomic_DNA"/>
</dbReference>
<evidence type="ECO:0000313" key="5">
    <source>
        <dbReference type="EMBL" id="QEE16049.1"/>
    </source>
</evidence>